<evidence type="ECO:0000256" key="4">
    <source>
        <dbReference type="ARBA" id="ARBA00023242"/>
    </source>
</evidence>
<sequence length="420" mass="46805">MASVDSSQPFISSPSEATSINQDPLEWNQKKRTMIINLGLTDHSETGETPTPTRFIRNCEEVGLFQDLQHVNPFDEQFKKAIENSASVTLQVPAHPSDGSLHTPQICPHLQTNPENHHDFHSVESTSLTSLIISHSSPRDDEADDGFDDDDDGNSLVIVEAESSNDHEQCRPCDEKAPALNGTKIRLTQAPKRGRQRCLKKPTRIKLVPIEKLLNSSQGDEVRPEKNIAKVTGEPQSETGKETANATVEVQRQREANKAAQIRCRKRKQQDFEEMKLENARLKTENANLEKQIQKLQQIIRERRLTMDSTSSATEAMQENSTLDNRILEKPAQNSLPLTKRPSESKKRRFKSSAVNVRKSLAPIVPKLVLPLPVPGNNPVSSAVQNLPNSALQNSLNTIVVVYPRAVQPVSSAIHHILPK</sequence>
<protein>
    <recommendedName>
        <fullName evidence="7">BZIP domain-containing protein</fullName>
    </recommendedName>
</protein>
<accession>A0AAR5PQP7</accession>
<evidence type="ECO:0000256" key="1">
    <source>
        <dbReference type="ARBA" id="ARBA00004123"/>
    </source>
</evidence>
<feature type="compositionally biased region" description="Polar residues" evidence="6">
    <location>
        <begin position="308"/>
        <end position="324"/>
    </location>
</feature>
<dbReference type="PROSITE" id="PS50217">
    <property type="entry name" value="BZIP"/>
    <property type="match status" value="1"/>
</dbReference>
<dbReference type="CTD" id="37978"/>
<dbReference type="PANTHER" id="PTHR19304">
    <property type="entry name" value="CYCLIC-AMP RESPONSE ELEMENT BINDING PROTEIN"/>
    <property type="match status" value="1"/>
</dbReference>
<dbReference type="InterPro" id="IPR004827">
    <property type="entry name" value="bZIP"/>
</dbReference>
<proteinExistence type="predicted"/>
<feature type="region of interest" description="Disordered" evidence="6">
    <location>
        <begin position="308"/>
        <end position="352"/>
    </location>
</feature>
<dbReference type="PROSITE" id="PS00036">
    <property type="entry name" value="BZIP_BASIC"/>
    <property type="match status" value="1"/>
</dbReference>
<dbReference type="SUPFAM" id="SSF57959">
    <property type="entry name" value="Leucine zipper domain"/>
    <property type="match status" value="1"/>
</dbReference>
<comment type="subcellular location">
    <subcellularLocation>
        <location evidence="1">Nucleus</location>
    </subcellularLocation>
</comment>
<reference evidence="9" key="1">
    <citation type="journal article" date="2013" name="Genome Biol.">
        <title>Draft genome of the mountain pine beetle, Dendroctonus ponderosae Hopkins, a major forest pest.</title>
        <authorList>
            <person name="Keeling C.I."/>
            <person name="Yuen M.M."/>
            <person name="Liao N.Y."/>
            <person name="Docking T.R."/>
            <person name="Chan S.K."/>
            <person name="Taylor G.A."/>
            <person name="Palmquist D.L."/>
            <person name="Jackman S.D."/>
            <person name="Nguyen A."/>
            <person name="Li M."/>
            <person name="Henderson H."/>
            <person name="Janes J.K."/>
            <person name="Zhao Y."/>
            <person name="Pandoh P."/>
            <person name="Moore R."/>
            <person name="Sperling F.A."/>
            <person name="Huber D.P."/>
            <person name="Birol I."/>
            <person name="Jones S.J."/>
            <person name="Bohlmann J."/>
        </authorList>
    </citation>
    <scope>NUCLEOTIDE SEQUENCE</scope>
</reference>
<feature type="region of interest" description="Disordered" evidence="6">
    <location>
        <begin position="1"/>
        <end position="26"/>
    </location>
</feature>
<evidence type="ECO:0000256" key="2">
    <source>
        <dbReference type="ARBA" id="ARBA00023015"/>
    </source>
</evidence>
<dbReference type="Proteomes" id="UP000019118">
    <property type="component" value="Unassembled WGS sequence"/>
</dbReference>
<keyword evidence="5" id="KW-0175">Coiled coil</keyword>
<keyword evidence="4" id="KW-0539">Nucleus</keyword>
<evidence type="ECO:0000256" key="3">
    <source>
        <dbReference type="ARBA" id="ARBA00023163"/>
    </source>
</evidence>
<dbReference type="GO" id="GO:0005634">
    <property type="term" value="C:nucleus"/>
    <property type="evidence" value="ECO:0007669"/>
    <property type="project" value="UniProtKB-SubCell"/>
</dbReference>
<evidence type="ECO:0000256" key="6">
    <source>
        <dbReference type="SAM" id="MobiDB-lite"/>
    </source>
</evidence>
<feature type="coiled-coil region" evidence="5">
    <location>
        <begin position="265"/>
        <end position="306"/>
    </location>
</feature>
<keyword evidence="3" id="KW-0804">Transcription</keyword>
<dbReference type="AlphaFoldDB" id="A0AAR5PQP7"/>
<evidence type="ECO:0000313" key="9">
    <source>
        <dbReference type="Proteomes" id="UP000019118"/>
    </source>
</evidence>
<feature type="compositionally biased region" description="Polar residues" evidence="6">
    <location>
        <begin position="1"/>
        <end position="22"/>
    </location>
</feature>
<dbReference type="GeneID" id="109539767"/>
<evidence type="ECO:0000313" key="8">
    <source>
        <dbReference type="EnsemblMetazoa" id="XP_019763344.1"/>
    </source>
</evidence>
<dbReference type="Gene3D" id="1.20.5.170">
    <property type="match status" value="1"/>
</dbReference>
<feature type="domain" description="BZIP" evidence="7">
    <location>
        <begin position="247"/>
        <end position="298"/>
    </location>
</feature>
<keyword evidence="9" id="KW-1185">Reference proteome</keyword>
<name>A0AAR5PQP7_DENPD</name>
<keyword evidence="2" id="KW-0805">Transcription regulation</keyword>
<dbReference type="InterPro" id="IPR051027">
    <property type="entry name" value="bZIP_transcription_factors"/>
</dbReference>
<dbReference type="KEGG" id="dpa:109539767"/>
<dbReference type="InterPro" id="IPR046347">
    <property type="entry name" value="bZIP_sf"/>
</dbReference>
<dbReference type="EnsemblMetazoa" id="XM_019907785.1">
    <property type="protein sequence ID" value="XP_019763344.1"/>
    <property type="gene ID" value="LOC109539767"/>
</dbReference>
<organism evidence="8 9">
    <name type="scientific">Dendroctonus ponderosae</name>
    <name type="common">Mountain pine beetle</name>
    <dbReference type="NCBI Taxonomy" id="77166"/>
    <lineage>
        <taxon>Eukaryota</taxon>
        <taxon>Metazoa</taxon>
        <taxon>Ecdysozoa</taxon>
        <taxon>Arthropoda</taxon>
        <taxon>Hexapoda</taxon>
        <taxon>Insecta</taxon>
        <taxon>Pterygota</taxon>
        <taxon>Neoptera</taxon>
        <taxon>Endopterygota</taxon>
        <taxon>Coleoptera</taxon>
        <taxon>Polyphaga</taxon>
        <taxon>Cucujiformia</taxon>
        <taxon>Curculionidae</taxon>
        <taxon>Scolytinae</taxon>
        <taxon>Dendroctonus</taxon>
    </lineage>
</organism>
<dbReference type="GO" id="GO:0003700">
    <property type="term" value="F:DNA-binding transcription factor activity"/>
    <property type="evidence" value="ECO:0007669"/>
    <property type="project" value="InterPro"/>
</dbReference>
<evidence type="ECO:0000259" key="7">
    <source>
        <dbReference type="PROSITE" id="PS50217"/>
    </source>
</evidence>
<reference evidence="8" key="2">
    <citation type="submission" date="2024-08" db="UniProtKB">
        <authorList>
            <consortium name="EnsemblMetazoa"/>
        </authorList>
    </citation>
    <scope>IDENTIFICATION</scope>
</reference>
<evidence type="ECO:0000256" key="5">
    <source>
        <dbReference type="SAM" id="Coils"/>
    </source>
</evidence>